<organism evidence="3 4">
    <name type="scientific">Methylocystis iwaonis</name>
    <dbReference type="NCBI Taxonomy" id="2885079"/>
    <lineage>
        <taxon>Bacteria</taxon>
        <taxon>Pseudomonadati</taxon>
        <taxon>Pseudomonadota</taxon>
        <taxon>Alphaproteobacteria</taxon>
        <taxon>Hyphomicrobiales</taxon>
        <taxon>Methylocystaceae</taxon>
        <taxon>Methylocystis</taxon>
    </lineage>
</organism>
<feature type="signal peptide" evidence="1">
    <location>
        <begin position="1"/>
        <end position="22"/>
    </location>
</feature>
<evidence type="ECO:0000256" key="1">
    <source>
        <dbReference type="SAM" id="SignalP"/>
    </source>
</evidence>
<accession>A0ABN6VI81</accession>
<dbReference type="EMBL" id="AP027142">
    <property type="protein sequence ID" value="BDV35378.1"/>
    <property type="molecule type" value="Genomic_DNA"/>
</dbReference>
<evidence type="ECO:0000313" key="3">
    <source>
        <dbReference type="EMBL" id="BDV35378.1"/>
    </source>
</evidence>
<dbReference type="Proteomes" id="UP001317629">
    <property type="component" value="Chromosome"/>
</dbReference>
<protein>
    <recommendedName>
        <fullName evidence="2">Calcineurin-like phosphoesterase domain-containing protein</fullName>
    </recommendedName>
</protein>
<feature type="domain" description="Calcineurin-like phosphoesterase" evidence="2">
    <location>
        <begin position="35"/>
        <end position="185"/>
    </location>
</feature>
<name>A0ABN6VI81_9HYPH</name>
<evidence type="ECO:0000259" key="2">
    <source>
        <dbReference type="Pfam" id="PF00149"/>
    </source>
</evidence>
<feature type="chain" id="PRO_5045590108" description="Calcineurin-like phosphoesterase domain-containing protein" evidence="1">
    <location>
        <begin position="23"/>
        <end position="365"/>
    </location>
</feature>
<keyword evidence="1" id="KW-0732">Signal</keyword>
<dbReference type="Pfam" id="PF00149">
    <property type="entry name" value="Metallophos"/>
    <property type="match status" value="1"/>
</dbReference>
<dbReference type="InterPro" id="IPR004843">
    <property type="entry name" value="Calcineurin-like_PHP"/>
</dbReference>
<reference evidence="3 4" key="1">
    <citation type="journal article" date="2023" name="Int. J. Syst. Evol. Microbiol.">
        <title>Methylocystis iwaonis sp. nov., a type II methane-oxidizing bacterium from surface soil of a rice paddy field in Japan, and emended description of the genus Methylocystis (ex Whittenbury et al. 1970) Bowman et al. 1993.</title>
        <authorList>
            <person name="Kaise H."/>
            <person name="Sawadogo J.B."/>
            <person name="Alam M.S."/>
            <person name="Ueno C."/>
            <person name="Dianou D."/>
            <person name="Shinjo R."/>
            <person name="Asakawa S."/>
        </authorList>
    </citation>
    <scope>NUCLEOTIDE SEQUENCE [LARGE SCALE GENOMIC DNA]</scope>
    <source>
        <strain evidence="3 4">SS37A-Re</strain>
    </source>
</reference>
<sequence length="365" mass="40186">MKKFFSAALLAALCAAQAPALAEERDEHEDSARKTIAVFGDWPYNKLLIDNAKLLIDSVNKDGDVSLVMHLGDIHSGSMPCTSAGILPPVPTSDPGYNQKIFSFFQQFKSPVVYTPGDNEWTDCHRTKEATSAPLNEIASIRTLFFARPGHTLGLTDKTVYTQAEKFDTNFPKDAQYVENVLWSDARVMFVTLNMPGSNNDKNAWTNGFEGPAHQQEIADRTAAAIRWLNTAFQFAMRYRMKGVVIGIQADMWDRFAAAPGGDGLDGYTGFVNELARLSVAFGKPVLLLNGDSHIFTVDKPLADPSSATGQIHKTIPVPNLTRITVQGSTVAPAEWLKLTIDPRSANLFRWQNVPFCKDPLTSCQ</sequence>
<dbReference type="InterPro" id="IPR029052">
    <property type="entry name" value="Metallo-depent_PP-like"/>
</dbReference>
<evidence type="ECO:0000313" key="4">
    <source>
        <dbReference type="Proteomes" id="UP001317629"/>
    </source>
</evidence>
<dbReference type="RefSeq" id="WP_281928805.1">
    <property type="nucleotide sequence ID" value="NZ_AP027142.1"/>
</dbReference>
<proteinExistence type="predicted"/>
<dbReference type="SUPFAM" id="SSF56300">
    <property type="entry name" value="Metallo-dependent phosphatases"/>
    <property type="match status" value="1"/>
</dbReference>
<gene>
    <name evidence="3" type="ORF">SS37A_29070</name>
</gene>
<keyword evidence="4" id="KW-1185">Reference proteome</keyword>